<dbReference type="AlphaFoldDB" id="A0A1V8TSR5"/>
<feature type="region of interest" description="Disordered" evidence="1">
    <location>
        <begin position="19"/>
        <end position="100"/>
    </location>
</feature>
<keyword evidence="4" id="KW-1185">Reference proteome</keyword>
<evidence type="ECO:0000313" key="3">
    <source>
        <dbReference type="EMBL" id="OQO14400.1"/>
    </source>
</evidence>
<proteinExistence type="predicted"/>
<feature type="signal peptide" evidence="2">
    <location>
        <begin position="1"/>
        <end position="21"/>
    </location>
</feature>
<evidence type="ECO:0000313" key="4">
    <source>
        <dbReference type="Proteomes" id="UP000192596"/>
    </source>
</evidence>
<sequence>MTGSVVVFLTWLEWILDGRQSERPSFLNDHTPFMDRRSRRRRSGVANQAQPPGAAPNARGTQQPGYAPPNLQPQAANRNGRQPRRNNAQAGAAPGGEPPG</sequence>
<dbReference type="EMBL" id="NAJO01000002">
    <property type="protein sequence ID" value="OQO14400.1"/>
    <property type="molecule type" value="Genomic_DNA"/>
</dbReference>
<feature type="chain" id="PRO_5012076762" evidence="2">
    <location>
        <begin position="22"/>
        <end position="100"/>
    </location>
</feature>
<protein>
    <submittedName>
        <fullName evidence="3">Uncharacterized protein</fullName>
    </submittedName>
</protein>
<feature type="compositionally biased region" description="Low complexity" evidence="1">
    <location>
        <begin position="46"/>
        <end position="58"/>
    </location>
</feature>
<dbReference type="Proteomes" id="UP000192596">
    <property type="component" value="Unassembled WGS sequence"/>
</dbReference>
<evidence type="ECO:0000256" key="2">
    <source>
        <dbReference type="SAM" id="SignalP"/>
    </source>
</evidence>
<reference evidence="4" key="1">
    <citation type="submission" date="2017-03" db="EMBL/GenBank/DDBJ databases">
        <title>Genomes of endolithic fungi from Antarctica.</title>
        <authorList>
            <person name="Coleine C."/>
            <person name="Masonjones S."/>
            <person name="Stajich J.E."/>
        </authorList>
    </citation>
    <scope>NUCLEOTIDE SEQUENCE [LARGE SCALE GENOMIC DNA]</scope>
    <source>
        <strain evidence="4">CCFEE 5527</strain>
    </source>
</reference>
<dbReference type="InParanoid" id="A0A1V8TSR5"/>
<name>A0A1V8TSR5_9PEZI</name>
<organism evidence="3 4">
    <name type="scientific">Cryoendolithus antarcticus</name>
    <dbReference type="NCBI Taxonomy" id="1507870"/>
    <lineage>
        <taxon>Eukaryota</taxon>
        <taxon>Fungi</taxon>
        <taxon>Dikarya</taxon>
        <taxon>Ascomycota</taxon>
        <taxon>Pezizomycotina</taxon>
        <taxon>Dothideomycetes</taxon>
        <taxon>Dothideomycetidae</taxon>
        <taxon>Cladosporiales</taxon>
        <taxon>Cladosporiaceae</taxon>
        <taxon>Cryoendolithus</taxon>
    </lineage>
</organism>
<accession>A0A1V8TSR5</accession>
<comment type="caution">
    <text evidence="3">The sequence shown here is derived from an EMBL/GenBank/DDBJ whole genome shotgun (WGS) entry which is preliminary data.</text>
</comment>
<evidence type="ECO:0000256" key="1">
    <source>
        <dbReference type="SAM" id="MobiDB-lite"/>
    </source>
</evidence>
<gene>
    <name evidence="3" type="ORF">B0A48_01276</name>
</gene>
<keyword evidence="2" id="KW-0732">Signal</keyword>